<dbReference type="InterPro" id="IPR004477">
    <property type="entry name" value="ComEC_N"/>
</dbReference>
<evidence type="ECO:0000256" key="1">
    <source>
        <dbReference type="ARBA" id="ARBA00004651"/>
    </source>
</evidence>
<dbReference type="NCBIfam" id="TIGR00360">
    <property type="entry name" value="ComEC_N-term"/>
    <property type="match status" value="1"/>
</dbReference>
<evidence type="ECO:0000313" key="10">
    <source>
        <dbReference type="Proteomes" id="UP000318733"/>
    </source>
</evidence>
<dbReference type="EMBL" id="VLPK01000002">
    <property type="protein sequence ID" value="TSJ40848.1"/>
    <property type="molecule type" value="Genomic_DNA"/>
</dbReference>
<evidence type="ECO:0000313" key="9">
    <source>
        <dbReference type="EMBL" id="TSJ40848.1"/>
    </source>
</evidence>
<dbReference type="RefSeq" id="WP_144248886.1">
    <property type="nucleotide sequence ID" value="NZ_VLPK01000002.1"/>
</dbReference>
<gene>
    <name evidence="9" type="ORF">FO440_14000</name>
</gene>
<feature type="transmembrane region" description="Helical" evidence="6">
    <location>
        <begin position="428"/>
        <end position="447"/>
    </location>
</feature>
<protein>
    <submittedName>
        <fullName evidence="9">ComEC family competence protein</fullName>
    </submittedName>
</protein>
<feature type="transmembrane region" description="Helical" evidence="6">
    <location>
        <begin position="12"/>
        <end position="28"/>
    </location>
</feature>
<dbReference type="PANTHER" id="PTHR30619:SF1">
    <property type="entry name" value="RECOMBINATION PROTEIN 2"/>
    <property type="match status" value="1"/>
</dbReference>
<feature type="transmembrane region" description="Helical" evidence="6">
    <location>
        <begin position="298"/>
        <end position="330"/>
    </location>
</feature>
<evidence type="ECO:0000256" key="6">
    <source>
        <dbReference type="SAM" id="Phobius"/>
    </source>
</evidence>
<evidence type="ECO:0000259" key="7">
    <source>
        <dbReference type="Pfam" id="PF03772"/>
    </source>
</evidence>
<evidence type="ECO:0000259" key="8">
    <source>
        <dbReference type="Pfam" id="PF13567"/>
    </source>
</evidence>
<reference evidence="9 10" key="1">
    <citation type="submission" date="2019-07" db="EMBL/GenBank/DDBJ databases">
        <authorList>
            <person name="Huq M.A."/>
        </authorList>
    </citation>
    <scope>NUCLEOTIDE SEQUENCE [LARGE SCALE GENOMIC DNA]</scope>
    <source>
        <strain evidence="9 10">MAH-19</strain>
    </source>
</reference>
<feature type="transmembrane region" description="Helical" evidence="6">
    <location>
        <begin position="33"/>
        <end position="53"/>
    </location>
</feature>
<keyword evidence="10" id="KW-1185">Reference proteome</keyword>
<evidence type="ECO:0000256" key="4">
    <source>
        <dbReference type="ARBA" id="ARBA00022989"/>
    </source>
</evidence>
<keyword evidence="2" id="KW-1003">Cell membrane</keyword>
<comment type="subcellular location">
    <subcellularLocation>
        <location evidence="1">Cell membrane</location>
        <topology evidence="1">Multi-pass membrane protein</topology>
    </subcellularLocation>
</comment>
<feature type="transmembrane region" description="Helical" evidence="6">
    <location>
        <begin position="453"/>
        <end position="475"/>
    </location>
</feature>
<evidence type="ECO:0000256" key="3">
    <source>
        <dbReference type="ARBA" id="ARBA00022692"/>
    </source>
</evidence>
<sequence length="700" mass="79296">MLANHKGEIPFVVLILPFLLGISLGLCFSSAGYLMWVFVSTLLLSIVFIILNFNYAKFSLYKVRWIGGSLIAIILFLTGWLSVIRYNELNRPDHFSKTPAQYLVVKINNEPAVKNGLVRFTAVAEQQIINNKRINTSGTLLIAIKDTTANKLYYGDELLIPAKYNTIDPPFNPAEFNYKRYLANQNIYHQAFLYPKQYVVINHNAGNTVIAYSLRLRQHLIEKFKLHMRDTSAIAVASTLILGYKADLSNELLQAYSKTGTIHILSVSGGHVAVIFMLLNLVFGFLGRYRHGKVIKAMLIITLIWYYSLLTGFSPAVCRAAVMISLIIIGKTYSRYINMLNILALSAFLLLLYDPYFIADVGFQLSYLAVAGLLIFQPLVYKLATFKNKWADKLWGACSVSIAAQAITFPLSALYFHQFPVYFLVSNLFILIPAEFIICIGMAYLLLPEIPVVSAILGWVLEKSILIMNKVLVIIEHAPFASVGKIWLTATEYLLACTLIICLFYFLFDRKKWLIKVSLIIILLLGVSISAKRINALRSNSITFLNMRKHLGLIFKHGDQAIILSDINSADKNYQYSVQPYLDSCKITDTTIRNLKQNIRSAYFIKTNNLIQFQNKKVLLFNKDLQGKQLPKKLNVDYLYVTGNPHTSLNEINKNYAYTSLVIDGSNSNTLVDSLEHQAKNQHIIYRVIKRNNSFIVSSN</sequence>
<dbReference type="AlphaFoldDB" id="A0A556MLX6"/>
<accession>A0A556MLX6</accession>
<keyword evidence="5 6" id="KW-0472">Membrane</keyword>
<dbReference type="Pfam" id="PF03772">
    <property type="entry name" value="Competence"/>
    <property type="match status" value="1"/>
</dbReference>
<feature type="transmembrane region" description="Helical" evidence="6">
    <location>
        <begin position="513"/>
        <end position="531"/>
    </location>
</feature>
<dbReference type="OrthoDB" id="9761531at2"/>
<feature type="transmembrane region" description="Helical" evidence="6">
    <location>
        <begin position="65"/>
        <end position="84"/>
    </location>
</feature>
<evidence type="ECO:0000256" key="5">
    <source>
        <dbReference type="ARBA" id="ARBA00023136"/>
    </source>
</evidence>
<dbReference type="InterPro" id="IPR052159">
    <property type="entry name" value="Competence_DNA_uptake"/>
</dbReference>
<name>A0A556MLX6_9SPHI</name>
<organism evidence="9 10">
    <name type="scientific">Mucilaginibacter corticis</name>
    <dbReference type="NCBI Taxonomy" id="2597670"/>
    <lineage>
        <taxon>Bacteria</taxon>
        <taxon>Pseudomonadati</taxon>
        <taxon>Bacteroidota</taxon>
        <taxon>Sphingobacteriia</taxon>
        <taxon>Sphingobacteriales</taxon>
        <taxon>Sphingobacteriaceae</taxon>
        <taxon>Mucilaginibacter</taxon>
    </lineage>
</organism>
<keyword evidence="3 6" id="KW-0812">Transmembrane</keyword>
<proteinExistence type="predicted"/>
<feature type="transmembrane region" description="Helical" evidence="6">
    <location>
        <begin position="394"/>
        <end position="416"/>
    </location>
</feature>
<dbReference type="Pfam" id="PF13567">
    <property type="entry name" value="DUF4131"/>
    <property type="match status" value="1"/>
</dbReference>
<keyword evidence="4 6" id="KW-1133">Transmembrane helix</keyword>
<dbReference type="InterPro" id="IPR025405">
    <property type="entry name" value="DUF4131"/>
</dbReference>
<feature type="domain" description="DUF4131" evidence="8">
    <location>
        <begin position="36"/>
        <end position="196"/>
    </location>
</feature>
<feature type="transmembrane region" description="Helical" evidence="6">
    <location>
        <begin position="487"/>
        <end position="507"/>
    </location>
</feature>
<feature type="domain" description="ComEC/Rec2-related protein" evidence="7">
    <location>
        <begin position="240"/>
        <end position="506"/>
    </location>
</feature>
<dbReference type="GO" id="GO:0005886">
    <property type="term" value="C:plasma membrane"/>
    <property type="evidence" value="ECO:0007669"/>
    <property type="project" value="UniProtKB-SubCell"/>
</dbReference>
<dbReference type="PANTHER" id="PTHR30619">
    <property type="entry name" value="DNA INTERNALIZATION/COMPETENCE PROTEIN COMEC/REC2"/>
    <property type="match status" value="1"/>
</dbReference>
<evidence type="ECO:0000256" key="2">
    <source>
        <dbReference type="ARBA" id="ARBA00022475"/>
    </source>
</evidence>
<feature type="transmembrane region" description="Helical" evidence="6">
    <location>
        <begin position="365"/>
        <end position="382"/>
    </location>
</feature>
<comment type="caution">
    <text evidence="9">The sequence shown here is derived from an EMBL/GenBank/DDBJ whole genome shotgun (WGS) entry which is preliminary data.</text>
</comment>
<dbReference type="Proteomes" id="UP000318733">
    <property type="component" value="Unassembled WGS sequence"/>
</dbReference>
<feature type="transmembrane region" description="Helical" evidence="6">
    <location>
        <begin position="336"/>
        <end position="353"/>
    </location>
</feature>
<feature type="transmembrane region" description="Helical" evidence="6">
    <location>
        <begin position="264"/>
        <end position="286"/>
    </location>
</feature>